<evidence type="ECO:0000313" key="2">
    <source>
        <dbReference type="Proteomes" id="UP000821865"/>
    </source>
</evidence>
<organism evidence="1 2">
    <name type="scientific">Dermacentor silvarum</name>
    <name type="common">Tick</name>
    <dbReference type="NCBI Taxonomy" id="543639"/>
    <lineage>
        <taxon>Eukaryota</taxon>
        <taxon>Metazoa</taxon>
        <taxon>Ecdysozoa</taxon>
        <taxon>Arthropoda</taxon>
        <taxon>Chelicerata</taxon>
        <taxon>Arachnida</taxon>
        <taxon>Acari</taxon>
        <taxon>Parasitiformes</taxon>
        <taxon>Ixodida</taxon>
        <taxon>Ixodoidea</taxon>
        <taxon>Ixodidae</taxon>
        <taxon>Rhipicephalinae</taxon>
        <taxon>Dermacentor</taxon>
    </lineage>
</organism>
<keyword evidence="2" id="KW-1185">Reference proteome</keyword>
<comment type="caution">
    <text evidence="1">The sequence shown here is derived from an EMBL/GenBank/DDBJ whole genome shotgun (WGS) entry which is preliminary data.</text>
</comment>
<dbReference type="Proteomes" id="UP000821865">
    <property type="component" value="Chromosome 6"/>
</dbReference>
<dbReference type="EMBL" id="CM023475">
    <property type="protein sequence ID" value="KAH7946162.1"/>
    <property type="molecule type" value="Genomic_DNA"/>
</dbReference>
<accession>A0ACB8CMM6</accession>
<protein>
    <submittedName>
        <fullName evidence="1">Uncharacterized protein</fullName>
    </submittedName>
</protein>
<name>A0ACB8CMM6_DERSI</name>
<reference evidence="1" key="1">
    <citation type="submission" date="2020-05" db="EMBL/GenBank/DDBJ databases">
        <title>Large-scale comparative analyses of tick genomes elucidate their genetic diversity and vector capacities.</title>
        <authorList>
            <person name="Jia N."/>
            <person name="Wang J."/>
            <person name="Shi W."/>
            <person name="Du L."/>
            <person name="Sun Y."/>
            <person name="Zhan W."/>
            <person name="Jiang J."/>
            <person name="Wang Q."/>
            <person name="Zhang B."/>
            <person name="Ji P."/>
            <person name="Sakyi L.B."/>
            <person name="Cui X."/>
            <person name="Yuan T."/>
            <person name="Jiang B."/>
            <person name="Yang W."/>
            <person name="Lam T.T.-Y."/>
            <person name="Chang Q."/>
            <person name="Ding S."/>
            <person name="Wang X."/>
            <person name="Zhu J."/>
            <person name="Ruan X."/>
            <person name="Zhao L."/>
            <person name="Wei J."/>
            <person name="Que T."/>
            <person name="Du C."/>
            <person name="Cheng J."/>
            <person name="Dai P."/>
            <person name="Han X."/>
            <person name="Huang E."/>
            <person name="Gao Y."/>
            <person name="Liu J."/>
            <person name="Shao H."/>
            <person name="Ye R."/>
            <person name="Li L."/>
            <person name="Wei W."/>
            <person name="Wang X."/>
            <person name="Wang C."/>
            <person name="Yang T."/>
            <person name="Huo Q."/>
            <person name="Li W."/>
            <person name="Guo W."/>
            <person name="Chen H."/>
            <person name="Zhou L."/>
            <person name="Ni X."/>
            <person name="Tian J."/>
            <person name="Zhou Y."/>
            <person name="Sheng Y."/>
            <person name="Liu T."/>
            <person name="Pan Y."/>
            <person name="Xia L."/>
            <person name="Li J."/>
            <person name="Zhao F."/>
            <person name="Cao W."/>
        </authorList>
    </citation>
    <scope>NUCLEOTIDE SEQUENCE</scope>
    <source>
        <strain evidence="1">Dsil-2018</strain>
    </source>
</reference>
<sequence>MRHMRENPDYTEAEVLRSLARKSMGGAYGRFEPEFLNIEFGHSCRVCDWLWFDGNLSTLNSVRDSEKCSLGLQVLCEAFPEATDLEELRVCRTCRETLLRGKLPQLAR</sequence>
<proteinExistence type="predicted"/>
<evidence type="ECO:0000313" key="1">
    <source>
        <dbReference type="EMBL" id="KAH7946162.1"/>
    </source>
</evidence>
<gene>
    <name evidence="1" type="ORF">HPB49_020734</name>
</gene>